<dbReference type="Gene3D" id="3.30.70.1070">
    <property type="entry name" value="Sporulation related repeat"/>
    <property type="match status" value="1"/>
</dbReference>
<dbReference type="Gene3D" id="2.60.40.10">
    <property type="entry name" value="Immunoglobulins"/>
    <property type="match status" value="1"/>
</dbReference>
<evidence type="ECO:0000256" key="2">
    <source>
        <dbReference type="ARBA" id="ARBA00022525"/>
    </source>
</evidence>
<dbReference type="OrthoDB" id="121544at2"/>
<dbReference type="SUPFAM" id="SSF117074">
    <property type="entry name" value="Hypothetical protein PA1324"/>
    <property type="match status" value="1"/>
</dbReference>
<dbReference type="InterPro" id="IPR007730">
    <property type="entry name" value="SPOR-like_dom"/>
</dbReference>
<dbReference type="PROSITE" id="PS51724">
    <property type="entry name" value="SPOR"/>
    <property type="match status" value="1"/>
</dbReference>
<dbReference type="AlphaFoldDB" id="A0A7Y0NLG9"/>
<comment type="subcellular location">
    <subcellularLocation>
        <location evidence="1">Secreted</location>
    </subcellularLocation>
</comment>
<comment type="caution">
    <text evidence="5">The sequence shown here is derived from an EMBL/GenBank/DDBJ whole genome shotgun (WGS) entry which is preliminary data.</text>
</comment>
<accession>A0A7Y0NLG9</accession>
<reference evidence="5 6" key="1">
    <citation type="submission" date="2020-04" db="EMBL/GenBank/DDBJ databases">
        <title>Marinobacter oceani sp. nov., isolated from marine solar saltern.</title>
        <authorList>
            <person name="Chen X.-Y."/>
        </authorList>
    </citation>
    <scope>NUCLEOTIDE SEQUENCE [LARGE SCALE GENOMIC DNA]</scope>
    <source>
        <strain evidence="5 6">W62</strain>
    </source>
</reference>
<protein>
    <recommendedName>
        <fullName evidence="4">SPOR domain-containing protein</fullName>
    </recommendedName>
</protein>
<dbReference type="GO" id="GO:0042834">
    <property type="term" value="F:peptidoglycan binding"/>
    <property type="evidence" value="ECO:0007669"/>
    <property type="project" value="InterPro"/>
</dbReference>
<evidence type="ECO:0000313" key="6">
    <source>
        <dbReference type="Proteomes" id="UP000567186"/>
    </source>
</evidence>
<organism evidence="5 6">
    <name type="scientific">Marinobacter orientalis</name>
    <dbReference type="NCBI Taxonomy" id="1928859"/>
    <lineage>
        <taxon>Bacteria</taxon>
        <taxon>Pseudomonadati</taxon>
        <taxon>Pseudomonadota</taxon>
        <taxon>Gammaproteobacteria</taxon>
        <taxon>Pseudomonadales</taxon>
        <taxon>Marinobacteraceae</taxon>
        <taxon>Marinobacter</taxon>
    </lineage>
</organism>
<dbReference type="Pfam" id="PF05036">
    <property type="entry name" value="SPOR"/>
    <property type="match status" value="1"/>
</dbReference>
<dbReference type="InterPro" id="IPR036680">
    <property type="entry name" value="SPOR-like_sf"/>
</dbReference>
<dbReference type="Pfam" id="PF17210">
    <property type="entry name" value="SdrD_B"/>
    <property type="match status" value="1"/>
</dbReference>
<feature type="domain" description="SPOR" evidence="4">
    <location>
        <begin position="588"/>
        <end position="666"/>
    </location>
</feature>
<dbReference type="Proteomes" id="UP000567186">
    <property type="component" value="Unassembled WGS sequence"/>
</dbReference>
<gene>
    <name evidence="5" type="ORF">HIU99_05050</name>
</gene>
<dbReference type="EMBL" id="JABCKY010000001">
    <property type="protein sequence ID" value="NMT62961.1"/>
    <property type="molecule type" value="Genomic_DNA"/>
</dbReference>
<evidence type="ECO:0000256" key="1">
    <source>
        <dbReference type="ARBA" id="ARBA00004613"/>
    </source>
</evidence>
<evidence type="ECO:0000256" key="3">
    <source>
        <dbReference type="ARBA" id="ARBA00022729"/>
    </source>
</evidence>
<name>A0A7Y0NLG9_9GAMM</name>
<dbReference type="RefSeq" id="WP_135954309.1">
    <property type="nucleotide sequence ID" value="NZ_JABCKY010000001.1"/>
</dbReference>
<keyword evidence="3" id="KW-0732">Signal</keyword>
<dbReference type="InterPro" id="IPR013783">
    <property type="entry name" value="Ig-like_fold"/>
</dbReference>
<sequence length="675" mass="74213">MELYYNGTLIDFRVPDEDGRYRFEDLPLSYGRNDFRLVFNGPLGQTRTEEYRYNLDSSLVRPGEVNYNFVAHNDEFGQPGSIAQLEFGLTGKTTVSTSYVSAFTGGTERHYGTLGVRTFLGSYALDTSYIQANDGGRLWGVGVQTSVFGVALDADRFILQDFVSDEFLPVPDPVSIRDEVRLSGRLPLGAQTQLPVVLSVRRDQLESGEVETELNFRTSAYVRRTALTNTLSWQDRPSYDRLQGSLLVSRRFLGLGFRSVVNYDVIPGSDVTSVSLTGDYDLARGYRITGGGTHHLNNSVTLWNAGFSKSLGRYGLGVTGQYATDGDYGVGLRFFLGLGRDGRHTNWNLAAQPMAGYGVASVQVFVDENGNNVMDAGEVPVAGVGFLVNGAYREATTNEAGIARIERLSVNRYVDIAINQSSLIDPQWQPAIPGVSLMPRPGHVIKLDLPIRLTSEIDGTVFLLNEEAEEADRGVGGIQLQLLDESMEVVATTATAWDGFYIFSAIAPGQYWMQVNPEQIRKEGWETPGFRVVDVPTSGDFVSGVDFWLAKDLPASNKEAMKSRNVKAAGQTRAADKPSAIDHSWVSRQPEDNFTIQLSTVGSRSSLAHFLTEHGIARQAAVVESSHNGKVRYLVVYGSYANYGAARGAFLNLPDSLRKAEPWIRRFAEIQGMKG</sequence>
<proteinExistence type="predicted"/>
<keyword evidence="2" id="KW-0964">Secreted</keyword>
<evidence type="ECO:0000313" key="5">
    <source>
        <dbReference type="EMBL" id="NMT62961.1"/>
    </source>
</evidence>
<evidence type="ECO:0000259" key="4">
    <source>
        <dbReference type="PROSITE" id="PS51724"/>
    </source>
</evidence>
<keyword evidence="6" id="KW-1185">Reference proteome</keyword>
<dbReference type="InterPro" id="IPR033764">
    <property type="entry name" value="Sdr_B"/>
</dbReference>
<dbReference type="GO" id="GO:0005576">
    <property type="term" value="C:extracellular region"/>
    <property type="evidence" value="ECO:0007669"/>
    <property type="project" value="UniProtKB-SubCell"/>
</dbReference>